<dbReference type="KEGG" id="vg:29125794"/>
<gene>
    <name evidence="1" type="primary">73</name>
    <name evidence="1" type="ORF">SEA_BIPPER_73</name>
</gene>
<evidence type="ECO:0000313" key="2">
    <source>
        <dbReference type="Proteomes" id="UP000201826"/>
    </source>
</evidence>
<dbReference type="RefSeq" id="YP_009303220.1">
    <property type="nucleotide sequence ID" value="NC_031253.1"/>
</dbReference>
<dbReference type="EMBL" id="KU728633">
    <property type="protein sequence ID" value="AMQ67008.1"/>
    <property type="molecule type" value="Genomic_DNA"/>
</dbReference>
<evidence type="ECO:0000313" key="1">
    <source>
        <dbReference type="EMBL" id="AMQ67008.1"/>
    </source>
</evidence>
<organism evidence="1 2">
    <name type="scientific">Mycobacterium phage Bipper</name>
    <dbReference type="NCBI Taxonomy" id="1805457"/>
    <lineage>
        <taxon>Viruses</taxon>
        <taxon>Duplodnaviria</taxon>
        <taxon>Heunggongvirae</taxon>
        <taxon>Uroviricota</taxon>
        <taxon>Caudoviricetes</taxon>
        <taxon>Bippervirus</taxon>
        <taxon>Bippervirus bipper</taxon>
    </lineage>
</organism>
<accession>A0A142F2K1</accession>
<dbReference type="Pfam" id="PF24212">
    <property type="entry name" value="DUF7433"/>
    <property type="match status" value="1"/>
</dbReference>
<name>A0A142F2K1_9CAUD</name>
<proteinExistence type="predicted"/>
<dbReference type="Proteomes" id="UP000201826">
    <property type="component" value="Segment"/>
</dbReference>
<keyword evidence="2" id="KW-1185">Reference proteome</keyword>
<reference evidence="2" key="1">
    <citation type="submission" date="2016-02" db="EMBL/GenBank/DDBJ databases">
        <authorList>
            <person name="Isern S."/>
            <person name="Barcellona C.M."/>
            <person name="Dozier K.D."/>
            <person name="Faust J.M."/>
            <person name="Fedrick A.J."/>
            <person name="Gagliardi L.E."/>
            <person name="Gatt S.M."/>
            <person name="Gleason P.S."/>
            <person name="Gomez E.A."/>
            <person name="Hoffman A.M."/>
            <person name="Jenkins M."/>
            <person name="Jones M.J."/>
            <person name="Lang J.F."/>
            <person name="Lequay S.M."/>
            <person name="Mars P.J."/>
            <person name="Mtchedlidze N."/>
            <person name="Osking Z.B."/>
            <person name="Paul L.M."/>
            <person name="Pica A.N."/>
            <person name="Robison M.D."/>
            <person name="Rodriguez D."/>
            <person name="Rosales K.A."/>
            <person name="Saravis L.E."/>
            <person name="Sisson B.M."/>
            <person name="Tan A.L."/>
            <person name="Voltaire R."/>
            <person name="Michael S.F."/>
            <person name="Warner M.H."/>
            <person name="Bradley K.W."/>
            <person name="Asai D.J."/>
            <person name="Bowman C.A."/>
            <person name="Russell D.A."/>
            <person name="Pope W.H."/>
            <person name="Jacobs-Sera D."/>
            <person name="Hendrix R.W."/>
            <person name="Hatfull G.F."/>
        </authorList>
    </citation>
    <scope>NUCLEOTIDE SEQUENCE [LARGE SCALE GENOMIC DNA]</scope>
</reference>
<sequence>MSAPQPGSQDHHKVELIAIGPDTDDIALAVLVHADGRVRFNGTGAHDREWMAETLERIVAALRTEPNGK</sequence>
<dbReference type="GeneID" id="29125794"/>
<dbReference type="InterPro" id="IPR055856">
    <property type="entry name" value="DUF7433"/>
</dbReference>
<protein>
    <submittedName>
        <fullName evidence="1">Uncharacterized protein</fullName>
    </submittedName>
</protein>